<dbReference type="Proteomes" id="UP001222325">
    <property type="component" value="Unassembled WGS sequence"/>
</dbReference>
<dbReference type="EMBL" id="JARJCN010000013">
    <property type="protein sequence ID" value="KAJ7095267.1"/>
    <property type="molecule type" value="Genomic_DNA"/>
</dbReference>
<protein>
    <submittedName>
        <fullName evidence="2">Uncharacterized protein</fullName>
    </submittedName>
</protein>
<name>A0AAD6U8P0_9AGAR</name>
<evidence type="ECO:0000256" key="1">
    <source>
        <dbReference type="SAM" id="MobiDB-lite"/>
    </source>
</evidence>
<accession>A0AAD6U8P0</accession>
<feature type="region of interest" description="Disordered" evidence="1">
    <location>
        <begin position="46"/>
        <end position="75"/>
    </location>
</feature>
<proteinExistence type="predicted"/>
<organism evidence="2 3">
    <name type="scientific">Mycena belliarum</name>
    <dbReference type="NCBI Taxonomy" id="1033014"/>
    <lineage>
        <taxon>Eukaryota</taxon>
        <taxon>Fungi</taxon>
        <taxon>Dikarya</taxon>
        <taxon>Basidiomycota</taxon>
        <taxon>Agaricomycotina</taxon>
        <taxon>Agaricomycetes</taxon>
        <taxon>Agaricomycetidae</taxon>
        <taxon>Agaricales</taxon>
        <taxon>Marasmiineae</taxon>
        <taxon>Mycenaceae</taxon>
        <taxon>Mycena</taxon>
    </lineage>
</organism>
<gene>
    <name evidence="2" type="ORF">B0H15DRAFT_946697</name>
</gene>
<evidence type="ECO:0000313" key="2">
    <source>
        <dbReference type="EMBL" id="KAJ7095267.1"/>
    </source>
</evidence>
<comment type="caution">
    <text evidence="2">The sequence shown here is derived from an EMBL/GenBank/DDBJ whole genome shotgun (WGS) entry which is preliminary data.</text>
</comment>
<reference evidence="2" key="1">
    <citation type="submission" date="2023-03" db="EMBL/GenBank/DDBJ databases">
        <title>Massive genome expansion in bonnet fungi (Mycena s.s.) driven by repeated elements and novel gene families across ecological guilds.</title>
        <authorList>
            <consortium name="Lawrence Berkeley National Laboratory"/>
            <person name="Harder C.B."/>
            <person name="Miyauchi S."/>
            <person name="Viragh M."/>
            <person name="Kuo A."/>
            <person name="Thoen E."/>
            <person name="Andreopoulos B."/>
            <person name="Lu D."/>
            <person name="Skrede I."/>
            <person name="Drula E."/>
            <person name="Henrissat B."/>
            <person name="Morin E."/>
            <person name="Kohler A."/>
            <person name="Barry K."/>
            <person name="LaButti K."/>
            <person name="Morin E."/>
            <person name="Salamov A."/>
            <person name="Lipzen A."/>
            <person name="Mereny Z."/>
            <person name="Hegedus B."/>
            <person name="Baldrian P."/>
            <person name="Stursova M."/>
            <person name="Weitz H."/>
            <person name="Taylor A."/>
            <person name="Grigoriev I.V."/>
            <person name="Nagy L.G."/>
            <person name="Martin F."/>
            <person name="Kauserud H."/>
        </authorList>
    </citation>
    <scope>NUCLEOTIDE SEQUENCE</scope>
    <source>
        <strain evidence="2">CBHHK173m</strain>
    </source>
</reference>
<dbReference type="AlphaFoldDB" id="A0AAD6U8P0"/>
<sequence length="100" mass="10707">MGPRYLQLNNTYTVKKDGSIVLHVAQMPPNSNILQPAPPLIFVTQPTKDASALPENTHHADASGTASSGNGKTSGSTSHFALIAGMTGALRWPLLWLWEL</sequence>
<evidence type="ECO:0000313" key="3">
    <source>
        <dbReference type="Proteomes" id="UP001222325"/>
    </source>
</evidence>
<keyword evidence="3" id="KW-1185">Reference proteome</keyword>
<feature type="compositionally biased region" description="Low complexity" evidence="1">
    <location>
        <begin position="63"/>
        <end position="75"/>
    </location>
</feature>